<protein>
    <submittedName>
        <fullName evidence="1">Uncharacterized protein</fullName>
    </submittedName>
</protein>
<proteinExistence type="predicted"/>
<accession>A0A392RP46</accession>
<comment type="caution">
    <text evidence="1">The sequence shown here is derived from an EMBL/GenBank/DDBJ whole genome shotgun (WGS) entry which is preliminary data.</text>
</comment>
<reference evidence="1 2" key="1">
    <citation type="journal article" date="2018" name="Front. Plant Sci.">
        <title>Red Clover (Trifolium pratense) and Zigzag Clover (T. medium) - A Picture of Genomic Similarities and Differences.</title>
        <authorList>
            <person name="Dluhosova J."/>
            <person name="Istvanek J."/>
            <person name="Nedelnik J."/>
            <person name="Repkova J."/>
        </authorList>
    </citation>
    <scope>NUCLEOTIDE SEQUENCE [LARGE SCALE GENOMIC DNA]</scope>
    <source>
        <strain evidence="2">cv. 10/8</strain>
        <tissue evidence="1">Leaf</tissue>
    </source>
</reference>
<dbReference type="AlphaFoldDB" id="A0A392RP46"/>
<evidence type="ECO:0000313" key="1">
    <source>
        <dbReference type="EMBL" id="MCI38428.1"/>
    </source>
</evidence>
<dbReference type="Proteomes" id="UP000265520">
    <property type="component" value="Unassembled WGS sequence"/>
</dbReference>
<organism evidence="1 2">
    <name type="scientific">Trifolium medium</name>
    <dbReference type="NCBI Taxonomy" id="97028"/>
    <lineage>
        <taxon>Eukaryota</taxon>
        <taxon>Viridiplantae</taxon>
        <taxon>Streptophyta</taxon>
        <taxon>Embryophyta</taxon>
        <taxon>Tracheophyta</taxon>
        <taxon>Spermatophyta</taxon>
        <taxon>Magnoliopsida</taxon>
        <taxon>eudicotyledons</taxon>
        <taxon>Gunneridae</taxon>
        <taxon>Pentapetalae</taxon>
        <taxon>rosids</taxon>
        <taxon>fabids</taxon>
        <taxon>Fabales</taxon>
        <taxon>Fabaceae</taxon>
        <taxon>Papilionoideae</taxon>
        <taxon>50 kb inversion clade</taxon>
        <taxon>NPAAA clade</taxon>
        <taxon>Hologalegina</taxon>
        <taxon>IRL clade</taxon>
        <taxon>Trifolieae</taxon>
        <taxon>Trifolium</taxon>
    </lineage>
</organism>
<keyword evidence="2" id="KW-1185">Reference proteome</keyword>
<dbReference type="EMBL" id="LXQA010255823">
    <property type="protein sequence ID" value="MCI38428.1"/>
    <property type="molecule type" value="Genomic_DNA"/>
</dbReference>
<sequence>MTGEKQLFQTLTLEEGGTVGFGGNQKGKIIGIGTVGNSFWTGLKHRGTIQGPIAFVMDQSKAQWTGYPQGKVAQKARSLRRVAHDPMIC</sequence>
<name>A0A392RP46_9FABA</name>
<evidence type="ECO:0000313" key="2">
    <source>
        <dbReference type="Proteomes" id="UP000265520"/>
    </source>
</evidence>